<dbReference type="EMBL" id="LWDP01000048">
    <property type="protein sequence ID" value="ORD93781.1"/>
    <property type="molecule type" value="Genomic_DNA"/>
</dbReference>
<comment type="caution">
    <text evidence="2">The sequence shown here is derived from an EMBL/GenBank/DDBJ whole genome shotgun (WGS) entry which is preliminary data.</text>
</comment>
<sequence>MDQDKTKQTGTNETQGGRMPFTKASTHFTSAVQKATSTRDILHNEIIRNMRERHQITEKRRQVKKARGPVKARKAADKNVSINNEKMATGHKTEQRGREWNWNPSPFAHPRSMSSPRNGQAHNIFIEERRQLRQTIIRHNFSHLAHLLIDERRSFYATNSLMIREDYCRCTGQVVKYSAQQNGRETMFVDRERCICQILRQQAETERALKKQVRKLE</sequence>
<evidence type="ECO:0000313" key="2">
    <source>
        <dbReference type="EMBL" id="ORD93781.1"/>
    </source>
</evidence>
<dbReference type="Proteomes" id="UP000192639">
    <property type="component" value="Unassembled WGS sequence"/>
</dbReference>
<protein>
    <submittedName>
        <fullName evidence="2">Uncharacterized protein</fullName>
    </submittedName>
</protein>
<evidence type="ECO:0000256" key="1">
    <source>
        <dbReference type="SAM" id="MobiDB-lite"/>
    </source>
</evidence>
<accession>A0A1Y1S5U8</accession>
<dbReference type="VEuPathDB" id="MicrosporidiaDB:ECANGB1_1553"/>
<feature type="compositionally biased region" description="Basic residues" evidence="1">
    <location>
        <begin position="61"/>
        <end position="73"/>
    </location>
</feature>
<feature type="region of interest" description="Disordered" evidence="1">
    <location>
        <begin position="57"/>
        <end position="118"/>
    </location>
</feature>
<name>A0A1Y1S5U8_9MICR</name>
<gene>
    <name evidence="2" type="ORF">ECANGB1_1553</name>
</gene>
<keyword evidence="3" id="KW-1185">Reference proteome</keyword>
<dbReference type="AlphaFoldDB" id="A0A1Y1S5U8"/>
<reference evidence="2 3" key="1">
    <citation type="journal article" date="2017" name="Environ. Microbiol.">
        <title>Decay of the glycolytic pathway and adaptation to intranuclear parasitism within Enterocytozoonidae microsporidia.</title>
        <authorList>
            <person name="Wiredu Boakye D."/>
            <person name="Jaroenlak P."/>
            <person name="Prachumwat A."/>
            <person name="Williams T.A."/>
            <person name="Bateman K.S."/>
            <person name="Itsathitphaisarn O."/>
            <person name="Sritunyalucksana K."/>
            <person name="Paszkiewicz K.H."/>
            <person name="Moore K.A."/>
            <person name="Stentiford G.D."/>
            <person name="Williams B.A."/>
        </authorList>
    </citation>
    <scope>NUCLEOTIDE SEQUENCE [LARGE SCALE GENOMIC DNA]</scope>
    <source>
        <strain evidence="2 3">GB1</strain>
    </source>
</reference>
<proteinExistence type="predicted"/>
<evidence type="ECO:0000313" key="3">
    <source>
        <dbReference type="Proteomes" id="UP000192639"/>
    </source>
</evidence>
<feature type="region of interest" description="Disordered" evidence="1">
    <location>
        <begin position="1"/>
        <end position="21"/>
    </location>
</feature>
<organism evidence="2 3">
    <name type="scientific">Enterospora canceri</name>
    <dbReference type="NCBI Taxonomy" id="1081671"/>
    <lineage>
        <taxon>Eukaryota</taxon>
        <taxon>Fungi</taxon>
        <taxon>Fungi incertae sedis</taxon>
        <taxon>Microsporidia</taxon>
        <taxon>Enterocytozoonidae</taxon>
        <taxon>Enterospora</taxon>
    </lineage>
</organism>